<dbReference type="AlphaFoldDB" id="A0A1G1KV87"/>
<accession>A0A1G1KV87</accession>
<protein>
    <submittedName>
        <fullName evidence="5">Transketolase</fullName>
    </submittedName>
</protein>
<dbReference type="InterPro" id="IPR005474">
    <property type="entry name" value="Transketolase_N"/>
</dbReference>
<evidence type="ECO:0000256" key="2">
    <source>
        <dbReference type="ARBA" id="ARBA00007131"/>
    </source>
</evidence>
<comment type="cofactor">
    <cofactor evidence="1">
        <name>thiamine diphosphate</name>
        <dbReference type="ChEBI" id="CHEBI:58937"/>
    </cofactor>
</comment>
<evidence type="ECO:0000259" key="4">
    <source>
        <dbReference type="Pfam" id="PF00456"/>
    </source>
</evidence>
<dbReference type="Proteomes" id="UP000178187">
    <property type="component" value="Unassembled WGS sequence"/>
</dbReference>
<proteinExistence type="inferred from homology"/>
<dbReference type="PANTHER" id="PTHR47514">
    <property type="entry name" value="TRANSKETOLASE N-TERMINAL SECTION-RELATED"/>
    <property type="match status" value="1"/>
</dbReference>
<evidence type="ECO:0000313" key="5">
    <source>
        <dbReference type="EMBL" id="OGW96846.1"/>
    </source>
</evidence>
<gene>
    <name evidence="5" type="ORF">A3G33_01805</name>
</gene>
<evidence type="ECO:0000256" key="1">
    <source>
        <dbReference type="ARBA" id="ARBA00001964"/>
    </source>
</evidence>
<keyword evidence="3" id="KW-0786">Thiamine pyrophosphate</keyword>
<sequence>MQALQTEELCRIANEMRKDIIRMLAEAASGHPGGSLSVTDILAALYFKTARHDPNNPNWPDRDRIILSKGHAAPALYSALARSGYFPVDQLMTLRKLNSPLQGHPDRRRLAGIEISTGSLGQGLSVGIGMALARRLDQKNYWTYVITSDGEMNEGQTWEAASFASFHKMDHLIAIMDYNKFQLDGAVKEVLDMEPMVDKWKSFGWYTFEIDGHNMEGIVKTIELAKTIKNAPVMIIAHTIKGKGVSFMEGNNHFHGVAPTKEEAERALKELDSHKF</sequence>
<evidence type="ECO:0000313" key="6">
    <source>
        <dbReference type="Proteomes" id="UP000178187"/>
    </source>
</evidence>
<feature type="domain" description="Transketolase N-terminal" evidence="4">
    <location>
        <begin position="12"/>
        <end position="267"/>
    </location>
</feature>
<dbReference type="EMBL" id="MHFR01000048">
    <property type="protein sequence ID" value="OGW96846.1"/>
    <property type="molecule type" value="Genomic_DNA"/>
</dbReference>
<reference evidence="5 6" key="1">
    <citation type="journal article" date="2016" name="Nat. Commun.">
        <title>Thousands of microbial genomes shed light on interconnected biogeochemical processes in an aquifer system.</title>
        <authorList>
            <person name="Anantharaman K."/>
            <person name="Brown C.T."/>
            <person name="Hug L.A."/>
            <person name="Sharon I."/>
            <person name="Castelle C.J."/>
            <person name="Probst A.J."/>
            <person name="Thomas B.C."/>
            <person name="Singh A."/>
            <person name="Wilkins M.J."/>
            <person name="Karaoz U."/>
            <person name="Brodie E.L."/>
            <person name="Williams K.H."/>
            <person name="Hubbard S.S."/>
            <person name="Banfield J.F."/>
        </authorList>
    </citation>
    <scope>NUCLEOTIDE SEQUENCE [LARGE SCALE GENOMIC DNA]</scope>
</reference>
<dbReference type="PANTHER" id="PTHR47514:SF1">
    <property type="entry name" value="TRANSKETOLASE N-TERMINAL SECTION-RELATED"/>
    <property type="match status" value="1"/>
</dbReference>
<dbReference type="CDD" id="cd02012">
    <property type="entry name" value="TPP_TK"/>
    <property type="match status" value="1"/>
</dbReference>
<evidence type="ECO:0000256" key="3">
    <source>
        <dbReference type="ARBA" id="ARBA00023052"/>
    </source>
</evidence>
<dbReference type="Gene3D" id="3.40.50.970">
    <property type="match status" value="1"/>
</dbReference>
<dbReference type="Pfam" id="PF00456">
    <property type="entry name" value="Transketolase_N"/>
    <property type="match status" value="1"/>
</dbReference>
<organism evidence="5 6">
    <name type="scientific">Candidatus Danuiimicrobium aquiferis</name>
    <dbReference type="NCBI Taxonomy" id="1801832"/>
    <lineage>
        <taxon>Bacteria</taxon>
        <taxon>Pseudomonadati</taxon>
        <taxon>Candidatus Omnitrophota</taxon>
        <taxon>Candidatus Danuiimicrobium</taxon>
    </lineage>
</organism>
<name>A0A1G1KV87_9BACT</name>
<comment type="similarity">
    <text evidence="2">Belongs to the transketolase family.</text>
</comment>
<dbReference type="InterPro" id="IPR029061">
    <property type="entry name" value="THDP-binding"/>
</dbReference>
<comment type="caution">
    <text evidence="5">The sequence shown here is derived from an EMBL/GenBank/DDBJ whole genome shotgun (WGS) entry which is preliminary data.</text>
</comment>
<dbReference type="SUPFAM" id="SSF52518">
    <property type="entry name" value="Thiamin diphosphate-binding fold (THDP-binding)"/>
    <property type="match status" value="1"/>
</dbReference>